<dbReference type="EMBL" id="JAULSR010000001">
    <property type="protein sequence ID" value="KAK0636593.1"/>
    <property type="molecule type" value="Genomic_DNA"/>
</dbReference>
<proteinExistence type="predicted"/>
<dbReference type="AlphaFoldDB" id="A0AA40CGE7"/>
<dbReference type="InterPro" id="IPR051599">
    <property type="entry name" value="Cell_Envelope_Assoc"/>
</dbReference>
<dbReference type="GO" id="GO:0005886">
    <property type="term" value="C:plasma membrane"/>
    <property type="evidence" value="ECO:0007669"/>
    <property type="project" value="TreeGrafter"/>
</dbReference>
<dbReference type="PANTHER" id="PTHR30336:SF20">
    <property type="entry name" value="DUF218 DOMAIN-CONTAINING PROTEIN"/>
    <property type="match status" value="1"/>
</dbReference>
<evidence type="ECO:0000313" key="3">
    <source>
        <dbReference type="Proteomes" id="UP001174934"/>
    </source>
</evidence>
<comment type="caution">
    <text evidence="2">The sequence shown here is derived from an EMBL/GenBank/DDBJ whole genome shotgun (WGS) entry which is preliminary data.</text>
</comment>
<dbReference type="Gene3D" id="3.40.50.620">
    <property type="entry name" value="HUPs"/>
    <property type="match status" value="1"/>
</dbReference>
<keyword evidence="3" id="KW-1185">Reference proteome</keyword>
<dbReference type="Pfam" id="PF02698">
    <property type="entry name" value="DUF218"/>
    <property type="match status" value="1"/>
</dbReference>
<reference evidence="2" key="1">
    <citation type="submission" date="2023-06" db="EMBL/GenBank/DDBJ databases">
        <title>Genome-scale phylogeny and comparative genomics of the fungal order Sordariales.</title>
        <authorList>
            <consortium name="Lawrence Berkeley National Laboratory"/>
            <person name="Hensen N."/>
            <person name="Bonometti L."/>
            <person name="Westerberg I."/>
            <person name="Brannstrom I.O."/>
            <person name="Guillou S."/>
            <person name="Cros-Aarteil S."/>
            <person name="Calhoun S."/>
            <person name="Haridas S."/>
            <person name="Kuo A."/>
            <person name="Mondo S."/>
            <person name="Pangilinan J."/>
            <person name="Riley R."/>
            <person name="LaButti K."/>
            <person name="Andreopoulos B."/>
            <person name="Lipzen A."/>
            <person name="Chen C."/>
            <person name="Yanf M."/>
            <person name="Daum C."/>
            <person name="Ng V."/>
            <person name="Clum A."/>
            <person name="Steindorff A."/>
            <person name="Ohm R."/>
            <person name="Martin F."/>
            <person name="Silar P."/>
            <person name="Natvig D."/>
            <person name="Lalanne C."/>
            <person name="Gautier V."/>
            <person name="Ament-velasquez S.L."/>
            <person name="Kruys A."/>
            <person name="Hutchinson M.I."/>
            <person name="Powell A.J."/>
            <person name="Barry K."/>
            <person name="Miller A.N."/>
            <person name="Grigoriev I.V."/>
            <person name="Debuchy R."/>
            <person name="Gladieux P."/>
            <person name="Thoren M.H."/>
            <person name="Johannesson H."/>
        </authorList>
    </citation>
    <scope>NUCLEOTIDE SEQUENCE</scope>
    <source>
        <strain evidence="2">SMH3391-2</strain>
    </source>
</reference>
<protein>
    <submittedName>
        <fullName evidence="2">DUF218 domain-containing protein</fullName>
    </submittedName>
</protein>
<sequence>MDTTTNTDAALIYNYHRMHMPLFPPSPKTALFVLCSLDLRVARHAARLFLSGLPTNQYSHLVFSGNVGALTASLFSGVPEAEIFAAIARDEVGVPAASIIVEPRATNTGENVRFTHALLSELGLLGEGGIGRFVLVQKPYMERRTWATFLRQWPGRDGVEVCVTSPPLEWDEYCEDDGGVNSWELVVNVMVGDLVRMKEYARRGFQVEQEVPAEVWEAAQRLIRRGFGGHLP</sequence>
<name>A0AA40CGE7_9PEZI</name>
<feature type="domain" description="DUF218" evidence="1">
    <location>
        <begin position="40"/>
        <end position="163"/>
    </location>
</feature>
<dbReference type="PANTHER" id="PTHR30336">
    <property type="entry name" value="INNER MEMBRANE PROTEIN, PROBABLE PERMEASE"/>
    <property type="match status" value="1"/>
</dbReference>
<accession>A0AA40CGE7</accession>
<dbReference type="CDD" id="cd06259">
    <property type="entry name" value="YdcF-like"/>
    <property type="match status" value="1"/>
</dbReference>
<organism evidence="2 3">
    <name type="scientific">Bombardia bombarda</name>
    <dbReference type="NCBI Taxonomy" id="252184"/>
    <lineage>
        <taxon>Eukaryota</taxon>
        <taxon>Fungi</taxon>
        <taxon>Dikarya</taxon>
        <taxon>Ascomycota</taxon>
        <taxon>Pezizomycotina</taxon>
        <taxon>Sordariomycetes</taxon>
        <taxon>Sordariomycetidae</taxon>
        <taxon>Sordariales</taxon>
        <taxon>Lasiosphaeriaceae</taxon>
        <taxon>Bombardia</taxon>
    </lineage>
</organism>
<evidence type="ECO:0000259" key="1">
    <source>
        <dbReference type="Pfam" id="PF02698"/>
    </source>
</evidence>
<dbReference type="InterPro" id="IPR003848">
    <property type="entry name" value="DUF218"/>
</dbReference>
<evidence type="ECO:0000313" key="2">
    <source>
        <dbReference type="EMBL" id="KAK0636593.1"/>
    </source>
</evidence>
<dbReference type="InterPro" id="IPR014729">
    <property type="entry name" value="Rossmann-like_a/b/a_fold"/>
</dbReference>
<dbReference type="Proteomes" id="UP001174934">
    <property type="component" value="Unassembled WGS sequence"/>
</dbReference>
<gene>
    <name evidence="2" type="ORF">B0T17DRAFT_482958</name>
</gene>